<proteinExistence type="inferred from homology"/>
<keyword evidence="4 7" id="KW-0812">Transmembrane</keyword>
<keyword evidence="3" id="KW-1003">Cell membrane</keyword>
<dbReference type="AlphaFoldDB" id="A0A2D6YMK9"/>
<comment type="subcellular location">
    <subcellularLocation>
        <location evidence="1 7">Cell membrane</location>
        <topology evidence="1 7">Multi-pass membrane protein</topology>
    </subcellularLocation>
</comment>
<dbReference type="PANTHER" id="PTHR32243">
    <property type="entry name" value="MALTOSE TRANSPORT SYSTEM PERMEASE-RELATED"/>
    <property type="match status" value="1"/>
</dbReference>
<evidence type="ECO:0000256" key="1">
    <source>
        <dbReference type="ARBA" id="ARBA00004651"/>
    </source>
</evidence>
<dbReference type="InterPro" id="IPR000515">
    <property type="entry name" value="MetI-like"/>
</dbReference>
<feature type="transmembrane region" description="Helical" evidence="7">
    <location>
        <begin position="166"/>
        <end position="189"/>
    </location>
</feature>
<dbReference type="SUPFAM" id="SSF161098">
    <property type="entry name" value="MetI-like"/>
    <property type="match status" value="2"/>
</dbReference>
<evidence type="ECO:0000256" key="4">
    <source>
        <dbReference type="ARBA" id="ARBA00022692"/>
    </source>
</evidence>
<dbReference type="InterPro" id="IPR050901">
    <property type="entry name" value="BP-dep_ABC_trans_perm"/>
</dbReference>
<comment type="caution">
    <text evidence="9">The sequence shown here is derived from an EMBL/GenBank/DDBJ whole genome shotgun (WGS) entry which is preliminary data.</text>
</comment>
<organism evidence="9 10">
    <name type="scientific">SAR324 cluster bacterium</name>
    <dbReference type="NCBI Taxonomy" id="2024889"/>
    <lineage>
        <taxon>Bacteria</taxon>
        <taxon>Deltaproteobacteria</taxon>
        <taxon>SAR324 cluster</taxon>
    </lineage>
</organism>
<dbReference type="PROSITE" id="PS50928">
    <property type="entry name" value="ABC_TM1"/>
    <property type="match status" value="1"/>
</dbReference>
<accession>A0A2D6YMK9</accession>
<evidence type="ECO:0000256" key="5">
    <source>
        <dbReference type="ARBA" id="ARBA00022989"/>
    </source>
</evidence>
<evidence type="ECO:0000313" key="9">
    <source>
        <dbReference type="EMBL" id="MAH64436.1"/>
    </source>
</evidence>
<keyword evidence="5 7" id="KW-1133">Transmembrane helix</keyword>
<protein>
    <submittedName>
        <fullName evidence="9">ABC transporter permease</fullName>
    </submittedName>
</protein>
<feature type="transmembrane region" description="Helical" evidence="7">
    <location>
        <begin position="204"/>
        <end position="223"/>
    </location>
</feature>
<dbReference type="InterPro" id="IPR035906">
    <property type="entry name" value="MetI-like_sf"/>
</dbReference>
<feature type="transmembrane region" description="Helical" evidence="7">
    <location>
        <begin position="305"/>
        <end position="326"/>
    </location>
</feature>
<dbReference type="Proteomes" id="UP000226525">
    <property type="component" value="Unassembled WGS sequence"/>
</dbReference>
<keyword evidence="2 7" id="KW-0813">Transport</keyword>
<dbReference type="Pfam" id="PF00528">
    <property type="entry name" value="BPD_transp_1"/>
    <property type="match status" value="1"/>
</dbReference>
<dbReference type="EMBL" id="NZEX01000160">
    <property type="protein sequence ID" value="MAH64436.1"/>
    <property type="molecule type" value="Genomic_DNA"/>
</dbReference>
<gene>
    <name evidence="9" type="ORF">CMN54_13520</name>
</gene>
<evidence type="ECO:0000256" key="2">
    <source>
        <dbReference type="ARBA" id="ARBA00022448"/>
    </source>
</evidence>
<dbReference type="Gene3D" id="1.10.3720.10">
    <property type="entry name" value="MetI-like"/>
    <property type="match status" value="2"/>
</dbReference>
<comment type="similarity">
    <text evidence="7">Belongs to the binding-protein-dependent transport system permease family.</text>
</comment>
<dbReference type="GO" id="GO:0005886">
    <property type="term" value="C:plasma membrane"/>
    <property type="evidence" value="ECO:0007669"/>
    <property type="project" value="UniProtKB-SubCell"/>
</dbReference>
<keyword evidence="6 7" id="KW-0472">Membrane</keyword>
<feature type="transmembrane region" description="Helical" evidence="7">
    <location>
        <begin position="78"/>
        <end position="99"/>
    </location>
</feature>
<name>A0A2D6YMK9_9DELT</name>
<evidence type="ECO:0000256" key="6">
    <source>
        <dbReference type="ARBA" id="ARBA00023136"/>
    </source>
</evidence>
<dbReference type="PANTHER" id="PTHR32243:SF52">
    <property type="entry name" value="ABC TRANSPORTER PERMEASE PROTEIN"/>
    <property type="match status" value="1"/>
</dbReference>
<evidence type="ECO:0000313" key="10">
    <source>
        <dbReference type="Proteomes" id="UP000226525"/>
    </source>
</evidence>
<feature type="domain" description="ABC transmembrane type-1" evidence="8">
    <location>
        <begin position="74"/>
        <end position="326"/>
    </location>
</feature>
<evidence type="ECO:0000256" key="7">
    <source>
        <dbReference type="RuleBase" id="RU363032"/>
    </source>
</evidence>
<feature type="transmembrane region" description="Helical" evidence="7">
    <location>
        <begin position="137"/>
        <end position="154"/>
    </location>
</feature>
<reference evidence="10" key="1">
    <citation type="submission" date="2017-09" db="EMBL/GenBank/DDBJ databases">
        <title>The Reconstruction of 2,631 Draft Metagenome-Assembled Genomes from the Global Oceans.</title>
        <authorList>
            <person name="Tully B.J."/>
            <person name="Graham E.D."/>
            <person name="Heidelberg J.F."/>
        </authorList>
    </citation>
    <scope>NUCLEOTIDE SEQUENCE [LARGE SCALE GENOMIC DNA]</scope>
</reference>
<feature type="transmembrane region" description="Helical" evidence="7">
    <location>
        <begin position="9"/>
        <end position="30"/>
    </location>
</feature>
<dbReference type="CDD" id="cd06261">
    <property type="entry name" value="TM_PBP2"/>
    <property type="match status" value="1"/>
</dbReference>
<feature type="transmembrane region" description="Helical" evidence="7">
    <location>
        <begin position="106"/>
        <end position="125"/>
    </location>
</feature>
<evidence type="ECO:0000256" key="3">
    <source>
        <dbReference type="ARBA" id="ARBA00022475"/>
    </source>
</evidence>
<dbReference type="GO" id="GO:0055085">
    <property type="term" value="P:transmembrane transport"/>
    <property type="evidence" value="ECO:0007669"/>
    <property type="project" value="InterPro"/>
</dbReference>
<feature type="transmembrane region" description="Helical" evidence="7">
    <location>
        <begin position="261"/>
        <end position="285"/>
    </location>
</feature>
<sequence>MNKNSNQKIITQILCIAWLIFTLFPLYWIFVTSFKSPIAVTGGPTYLPWIDFEPTLNAWHDAFSGSRGDFFATFFNSVWISVAASLIAVVFGSMAAYALVRFTFKVKLLAGVVFAASGMSCYLLAKEIFDWKDTTSMGFAFLCALILSVTSNRLPLPGPILRNNDVVFWFVSQRMMPPIVSAFALYMLYSKIGKDSGVRLLDSFAGLTLCYVAFSLPLVVWLMRDFFESLPIEVEEAALVDDVPRWRIFLEIVIPMAKPGLVAVTMITIGFVWNEFLFALILTTGDWQTLPVLLSGQNSYRGDEWWAIAVANIIAIAPMLIITILLGRMMRSGLMLGSIR</sequence>
<evidence type="ECO:0000259" key="8">
    <source>
        <dbReference type="PROSITE" id="PS50928"/>
    </source>
</evidence>